<evidence type="ECO:0000259" key="3">
    <source>
        <dbReference type="Pfam" id="PF24092"/>
    </source>
</evidence>
<dbReference type="Pfam" id="PF24092">
    <property type="entry name" value="DUF7373_C"/>
    <property type="match status" value="1"/>
</dbReference>
<comment type="caution">
    <text evidence="4">The sequence shown here is derived from an EMBL/GenBank/DDBJ whole genome shotgun (WGS) entry which is preliminary data.</text>
</comment>
<feature type="domain" description="DUF7373" evidence="3">
    <location>
        <begin position="271"/>
        <end position="414"/>
    </location>
</feature>
<feature type="domain" description="DUF7373" evidence="2">
    <location>
        <begin position="63"/>
        <end position="265"/>
    </location>
</feature>
<dbReference type="EMBL" id="LQOW01000028">
    <property type="protein sequence ID" value="ORV57836.1"/>
    <property type="molecule type" value="Genomic_DNA"/>
</dbReference>
<feature type="signal peptide" evidence="1">
    <location>
        <begin position="1"/>
        <end position="20"/>
    </location>
</feature>
<evidence type="ECO:0000313" key="4">
    <source>
        <dbReference type="EMBL" id="ORV57836.1"/>
    </source>
</evidence>
<sequence length="416" mass="43599">MGKHRIRVLRAGLATVFATALLGCTSTVNGVAVMATQPADADGVVVALLDTGKYPTTASHPVGTAGSESSGALLEAQRMAEYVVGPWEVNAKLRESNFASTQAAPDVDLLKIALEELLPGPVLDIAAAHGIITTFATSRYSHGSQSALTNVVMRFPDPGAAAAASAEMAAKNAQIEDPPRSPIAIENYPEAAASAHDALGEKTVVDSFTAWGPYVLYQDAQSRKSSAPDLAPEAALLVEFVLGHQEKLLDQFAATDPAKLANLPLDPTGKLLARTLPTSDLDAAFVAGVWQPRAWLHFEDDPIAAAAWYAAAGVEAVAKGLTTVYQTHNPGGAARLAQQLASNPGPGVKPTTGVPGLPTAKCFSRQHVAAAPTTREMGARFKCVAHADRYTFIAYSDKEKDVKQQTAAQYRILAGK</sequence>
<dbReference type="RefSeq" id="WP_085199170.1">
    <property type="nucleotide sequence ID" value="NZ_JACKVI010000003.1"/>
</dbReference>
<keyword evidence="1" id="KW-0732">Signal</keyword>
<keyword evidence="5" id="KW-1185">Reference proteome</keyword>
<reference evidence="4 5" key="1">
    <citation type="submission" date="2016-01" db="EMBL/GenBank/DDBJ databases">
        <title>The new phylogeny of the genus Mycobacterium.</title>
        <authorList>
            <person name="Tarcisio F."/>
            <person name="Conor M."/>
            <person name="Antonella G."/>
            <person name="Elisabetta G."/>
            <person name="Giulia F.S."/>
            <person name="Sara T."/>
            <person name="Anna F."/>
            <person name="Clotilde B."/>
            <person name="Roberto B."/>
            <person name="Veronica D.S."/>
            <person name="Fabio R."/>
            <person name="Monica P."/>
            <person name="Olivier J."/>
            <person name="Enrico T."/>
            <person name="Nicola S."/>
        </authorList>
    </citation>
    <scope>NUCLEOTIDE SEQUENCE [LARGE SCALE GENOMIC DNA]</scope>
    <source>
        <strain evidence="4 5">DSM 45731</strain>
    </source>
</reference>
<evidence type="ECO:0000259" key="2">
    <source>
        <dbReference type="Pfam" id="PF24088"/>
    </source>
</evidence>
<dbReference type="InterPro" id="IPR055797">
    <property type="entry name" value="DUF7373"/>
</dbReference>
<protein>
    <submittedName>
        <fullName evidence="4">Uncharacterized protein</fullName>
    </submittedName>
</protein>
<dbReference type="PROSITE" id="PS51257">
    <property type="entry name" value="PROKAR_LIPOPROTEIN"/>
    <property type="match status" value="1"/>
</dbReference>
<dbReference type="STRING" id="1260918.AWC06_21060"/>
<proteinExistence type="predicted"/>
<dbReference type="AlphaFoldDB" id="A0A1X1ULX3"/>
<evidence type="ECO:0000256" key="1">
    <source>
        <dbReference type="SAM" id="SignalP"/>
    </source>
</evidence>
<gene>
    <name evidence="4" type="ORF">AWC06_21060</name>
</gene>
<feature type="chain" id="PRO_5039427804" evidence="1">
    <location>
        <begin position="21"/>
        <end position="416"/>
    </location>
</feature>
<evidence type="ECO:0000313" key="5">
    <source>
        <dbReference type="Proteomes" id="UP000194000"/>
    </source>
</evidence>
<dbReference type="Proteomes" id="UP000194000">
    <property type="component" value="Unassembled WGS sequence"/>
</dbReference>
<organism evidence="4 5">
    <name type="scientific">Mycobacterium fragae</name>
    <dbReference type="NCBI Taxonomy" id="1260918"/>
    <lineage>
        <taxon>Bacteria</taxon>
        <taxon>Bacillati</taxon>
        <taxon>Actinomycetota</taxon>
        <taxon>Actinomycetes</taxon>
        <taxon>Mycobacteriales</taxon>
        <taxon>Mycobacteriaceae</taxon>
        <taxon>Mycobacterium</taxon>
    </lineage>
</organism>
<dbReference type="OrthoDB" id="4569937at2"/>
<name>A0A1X1ULX3_9MYCO</name>
<dbReference type="Pfam" id="PF24088">
    <property type="entry name" value="DUF7373"/>
    <property type="match status" value="1"/>
</dbReference>
<dbReference type="InterPro" id="IPR056463">
    <property type="entry name" value="DUF7373_C"/>
</dbReference>
<accession>A0A1X1ULX3</accession>